<evidence type="ECO:0000256" key="1">
    <source>
        <dbReference type="SAM" id="MobiDB-lite"/>
    </source>
</evidence>
<feature type="compositionally biased region" description="Gly residues" evidence="1">
    <location>
        <begin position="187"/>
        <end position="212"/>
    </location>
</feature>
<protein>
    <submittedName>
        <fullName evidence="4">Spore gernimation protein GerD</fullName>
    </submittedName>
</protein>
<dbReference type="Proteomes" id="UP000682403">
    <property type="component" value="Unassembled WGS sequence"/>
</dbReference>
<dbReference type="NCBIfam" id="NF040801">
    <property type="entry name" value="spore_GerD"/>
    <property type="match status" value="1"/>
</dbReference>
<sequence>MKQLILLLMISALAIGMNGCAPKAEGASEMDYEKTKKMVVDILKTDEGKTALQEVLKDDQMKQNLVMDQKMVSETITKTLTSKQGMEFWTKIFEDPKFSEAFAQSLQKEHEKVIKQLMTDPDYQKMMIEILQNPEMEKQIGTVIKSQESRKYIQEVITETLTSPLYKTKMQDALLKAAQQMGQQSDGSGGQEQGGASGGSSGESGGGSGGQQ</sequence>
<accession>A0ABS5L9R8</accession>
<evidence type="ECO:0000256" key="2">
    <source>
        <dbReference type="SAM" id="SignalP"/>
    </source>
</evidence>
<dbReference type="EMBL" id="JAGVRK010000001">
    <property type="protein sequence ID" value="MBS2967371.1"/>
    <property type="molecule type" value="Genomic_DNA"/>
</dbReference>
<keyword evidence="5" id="KW-1185">Reference proteome</keyword>
<comment type="caution">
    <text evidence="4">The sequence shown here is derived from an EMBL/GenBank/DDBJ whole genome shotgun (WGS) entry which is preliminary data.</text>
</comment>
<keyword evidence="2" id="KW-0732">Signal</keyword>
<feature type="region of interest" description="Disordered" evidence="1">
    <location>
        <begin position="177"/>
        <end position="212"/>
    </location>
</feature>
<organism evidence="4 5">
    <name type="scientific">Metabacillus flavus</name>
    <dbReference type="NCBI Taxonomy" id="2823519"/>
    <lineage>
        <taxon>Bacteria</taxon>
        <taxon>Bacillati</taxon>
        <taxon>Bacillota</taxon>
        <taxon>Bacilli</taxon>
        <taxon>Bacillales</taxon>
        <taxon>Bacillaceae</taxon>
        <taxon>Metabacillus</taxon>
    </lineage>
</organism>
<name>A0ABS5L9R8_9BACI</name>
<feature type="signal peptide" evidence="2">
    <location>
        <begin position="1"/>
        <end position="23"/>
    </location>
</feature>
<evidence type="ECO:0000313" key="5">
    <source>
        <dbReference type="Proteomes" id="UP000682403"/>
    </source>
</evidence>
<feature type="domain" description="Spore germination GerD central core" evidence="3">
    <location>
        <begin position="65"/>
        <end position="178"/>
    </location>
</feature>
<evidence type="ECO:0000259" key="3">
    <source>
        <dbReference type="Pfam" id="PF17898"/>
    </source>
</evidence>
<evidence type="ECO:0000313" key="4">
    <source>
        <dbReference type="EMBL" id="MBS2967371.1"/>
    </source>
</evidence>
<dbReference type="Pfam" id="PF17898">
    <property type="entry name" value="GerD"/>
    <property type="match status" value="1"/>
</dbReference>
<gene>
    <name evidence="4" type="ORF">J9317_00955</name>
</gene>
<dbReference type="RefSeq" id="WP_211555764.1">
    <property type="nucleotide sequence ID" value="NZ_JAGVRK010000001.1"/>
</dbReference>
<dbReference type="InterPro" id="IPR041262">
    <property type="entry name" value="GerD_central"/>
</dbReference>
<feature type="chain" id="PRO_5047408754" evidence="2">
    <location>
        <begin position="24"/>
        <end position="212"/>
    </location>
</feature>
<proteinExistence type="predicted"/>
<reference evidence="4 5" key="1">
    <citation type="submission" date="2021-04" db="EMBL/GenBank/DDBJ databases">
        <title>Metabacillus sp. strain KIGAM252 whole genome sequence.</title>
        <authorList>
            <person name="Seo M.-J."/>
            <person name="Cho E.-S."/>
            <person name="Hwang C.Y."/>
            <person name="Yoon D.J."/>
        </authorList>
    </citation>
    <scope>NUCLEOTIDE SEQUENCE [LARGE SCALE GENOMIC DNA]</scope>
    <source>
        <strain evidence="4 5">KIGAM252</strain>
    </source>
</reference>